<keyword evidence="1" id="KW-1133">Transmembrane helix</keyword>
<dbReference type="GO" id="GO:0000271">
    <property type="term" value="P:polysaccharide biosynthetic process"/>
    <property type="evidence" value="ECO:0007669"/>
    <property type="project" value="TreeGrafter"/>
</dbReference>
<evidence type="ECO:0000313" key="4">
    <source>
        <dbReference type="Proteomes" id="UP000052268"/>
    </source>
</evidence>
<feature type="transmembrane region" description="Helical" evidence="1">
    <location>
        <begin position="244"/>
        <end position="265"/>
    </location>
</feature>
<dbReference type="PATRIC" id="fig|1114963.3.peg.86"/>
<dbReference type="GO" id="GO:0016020">
    <property type="term" value="C:membrane"/>
    <property type="evidence" value="ECO:0007669"/>
    <property type="project" value="TreeGrafter"/>
</dbReference>
<feature type="transmembrane region" description="Helical" evidence="1">
    <location>
        <begin position="90"/>
        <end position="116"/>
    </location>
</feature>
<feature type="transmembrane region" description="Helical" evidence="1">
    <location>
        <begin position="48"/>
        <end position="69"/>
    </location>
</feature>
<dbReference type="PANTHER" id="PTHR23028">
    <property type="entry name" value="ACETYLTRANSFERASE"/>
    <property type="match status" value="1"/>
</dbReference>
<feature type="transmembrane region" description="Helical" evidence="1">
    <location>
        <begin position="296"/>
        <end position="317"/>
    </location>
</feature>
<comment type="caution">
    <text evidence="3">The sequence shown here is derived from an EMBL/GenBank/DDBJ whole genome shotgun (WGS) entry which is preliminary data.</text>
</comment>
<dbReference type="GO" id="GO:0016747">
    <property type="term" value="F:acyltransferase activity, transferring groups other than amino-acyl groups"/>
    <property type="evidence" value="ECO:0007669"/>
    <property type="project" value="InterPro"/>
</dbReference>
<dbReference type="InterPro" id="IPR050879">
    <property type="entry name" value="Acyltransferase_3"/>
</dbReference>
<dbReference type="InterPro" id="IPR002656">
    <property type="entry name" value="Acyl_transf_3_dom"/>
</dbReference>
<keyword evidence="1" id="KW-0472">Membrane</keyword>
<accession>A0A0J7Y9A9</accession>
<evidence type="ECO:0000313" key="3">
    <source>
        <dbReference type="EMBL" id="KMS60192.1"/>
    </source>
</evidence>
<dbReference type="PANTHER" id="PTHR23028:SF131">
    <property type="entry name" value="BLR2367 PROTEIN"/>
    <property type="match status" value="1"/>
</dbReference>
<name>A0A0J7Y9A9_9SPHN</name>
<proteinExistence type="predicted"/>
<reference evidence="3 4" key="1">
    <citation type="journal article" date="2015" name="G3 (Bethesda)">
        <title>Insights into Ongoing Evolution of the Hexachlorocyclohexane Catabolic Pathway from Comparative Genomics of Ten Sphingomonadaceae Strains.</title>
        <authorList>
            <person name="Pearce S.L."/>
            <person name="Oakeshott J.G."/>
            <person name="Pandey G."/>
        </authorList>
    </citation>
    <scope>NUCLEOTIDE SEQUENCE [LARGE SCALE GENOMIC DNA]</scope>
    <source>
        <strain evidence="3 4">LL02</strain>
    </source>
</reference>
<gene>
    <name evidence="3" type="ORF">V474_00435</name>
</gene>
<feature type="transmembrane region" description="Helical" evidence="1">
    <location>
        <begin position="136"/>
        <end position="155"/>
    </location>
</feature>
<keyword evidence="3" id="KW-0012">Acyltransferase</keyword>
<keyword evidence="3" id="KW-0808">Transferase</keyword>
<dbReference type="OrthoDB" id="9796461at2"/>
<feature type="transmembrane region" description="Helical" evidence="1">
    <location>
        <begin position="215"/>
        <end position="232"/>
    </location>
</feature>
<dbReference type="RefSeq" id="WP_059149623.1">
    <property type="nucleotide sequence ID" value="NZ_KQ130452.1"/>
</dbReference>
<feature type="transmembrane region" description="Helical" evidence="1">
    <location>
        <begin position="12"/>
        <end position="28"/>
    </location>
</feature>
<evidence type="ECO:0000259" key="2">
    <source>
        <dbReference type="Pfam" id="PF01757"/>
    </source>
</evidence>
<dbReference type="AlphaFoldDB" id="A0A0J7Y9A9"/>
<feature type="transmembrane region" description="Helical" evidence="1">
    <location>
        <begin position="272"/>
        <end position="290"/>
    </location>
</feature>
<dbReference type="Proteomes" id="UP000052268">
    <property type="component" value="Unassembled WGS sequence"/>
</dbReference>
<sequence>MTARRLDRLDGLRGIAACGVAFFYHPLLGFDPGIMDHAPGAVLWLRNWGWTFVDLFFLISGYIFAHVYLQGAPLERGRFGDFAVARLARLYPLHLLTLLAWALLFAGATGNTWYAFAAHLFMMQAFVEPVAHTFNGPSWSISVEVVCYAVFALGAVRGEKGLRIVTAAAILVALVHFAVQGPPGGPWAGDSVPRGLLGFFTGQVLWRCRAGLARVPTAVFALVLIAGLSIDMGRGSSLPPISLLAWPAVLCLALRAPMLGGRVFLWLGDRSYAVYLIHFPVLIAVIPLLHSAGAGWQASGITLAYAAIVLALSELVYRRFEVPARRAIRAGWARRSTAKSVPGTSPA</sequence>
<protein>
    <submittedName>
        <fullName evidence="3">O-acyltransferase</fullName>
    </submittedName>
</protein>
<dbReference type="Pfam" id="PF01757">
    <property type="entry name" value="Acyl_transf_3"/>
    <property type="match status" value="1"/>
</dbReference>
<evidence type="ECO:0000256" key="1">
    <source>
        <dbReference type="SAM" id="Phobius"/>
    </source>
</evidence>
<keyword evidence="1" id="KW-0812">Transmembrane</keyword>
<keyword evidence="4" id="KW-1185">Reference proteome</keyword>
<organism evidence="3 4">
    <name type="scientific">Novosphingobium barchaimii LL02</name>
    <dbReference type="NCBI Taxonomy" id="1114963"/>
    <lineage>
        <taxon>Bacteria</taxon>
        <taxon>Pseudomonadati</taxon>
        <taxon>Pseudomonadota</taxon>
        <taxon>Alphaproteobacteria</taxon>
        <taxon>Sphingomonadales</taxon>
        <taxon>Sphingomonadaceae</taxon>
        <taxon>Novosphingobium</taxon>
    </lineage>
</organism>
<feature type="domain" description="Acyltransferase 3" evidence="2">
    <location>
        <begin position="8"/>
        <end position="315"/>
    </location>
</feature>
<dbReference type="EMBL" id="JACU01000001">
    <property type="protein sequence ID" value="KMS60192.1"/>
    <property type="molecule type" value="Genomic_DNA"/>
</dbReference>